<name>A0ABS0GB87_9VIBR</name>
<evidence type="ECO:0000313" key="1">
    <source>
        <dbReference type="EMBL" id="MBF8999666.1"/>
    </source>
</evidence>
<protein>
    <recommendedName>
        <fullName evidence="3">Transcriptional regulator VspR</fullName>
    </recommendedName>
</protein>
<proteinExistence type="predicted"/>
<reference evidence="1 2" key="1">
    <citation type="submission" date="2020-11" db="EMBL/GenBank/DDBJ databases">
        <title>Vibrio nitrifigilis sp. nov., a marine nitrogen-fixing bacterium isolated from the lagoon sediment of an islet inside an atoll.</title>
        <authorList>
            <person name="Wang L.-T."/>
            <person name="Shieh W.Y."/>
        </authorList>
    </citation>
    <scope>NUCLEOTIDE SEQUENCE [LARGE SCALE GENOMIC DNA]</scope>
    <source>
        <strain evidence="1 2">NFV-1</strain>
    </source>
</reference>
<evidence type="ECO:0000313" key="2">
    <source>
        <dbReference type="Proteomes" id="UP000597206"/>
    </source>
</evidence>
<comment type="caution">
    <text evidence="1">The sequence shown here is derived from an EMBL/GenBank/DDBJ whole genome shotgun (WGS) entry which is preliminary data.</text>
</comment>
<dbReference type="Proteomes" id="UP000597206">
    <property type="component" value="Unassembled WGS sequence"/>
</dbReference>
<organism evidence="1 2">
    <name type="scientific">Vibrio nitrifigilis</name>
    <dbReference type="NCBI Taxonomy" id="2789781"/>
    <lineage>
        <taxon>Bacteria</taxon>
        <taxon>Pseudomonadati</taxon>
        <taxon>Pseudomonadota</taxon>
        <taxon>Gammaproteobacteria</taxon>
        <taxon>Vibrionales</taxon>
        <taxon>Vibrionaceae</taxon>
        <taxon>Vibrio</taxon>
    </lineage>
</organism>
<sequence>MNKTPKLLKPMYNLLIEKNMDSFSILQARDELLKSTDRFSDETEARKFVHRQVHHLASKGYLVILGTGRQKRFKKTELFHKTDFSVRSEQSKPKSVRIKHESNEPPTKRLDDHIVLIKERNQYQGELAISLAEAEEYKALLGRFPDRSTLLFPLHSAAKEKAATILGKMNAVNALIASIEQDGTSTC</sequence>
<keyword evidence="2" id="KW-1185">Reference proteome</keyword>
<evidence type="ECO:0008006" key="3">
    <source>
        <dbReference type="Google" id="ProtNLM"/>
    </source>
</evidence>
<gene>
    <name evidence="1" type="ORF">I1A42_03660</name>
</gene>
<accession>A0ABS0GB87</accession>
<dbReference type="RefSeq" id="WP_196122686.1">
    <property type="nucleotide sequence ID" value="NZ_JADPMR010000001.1"/>
</dbReference>
<dbReference type="EMBL" id="JADPMR010000001">
    <property type="protein sequence ID" value="MBF8999666.1"/>
    <property type="molecule type" value="Genomic_DNA"/>
</dbReference>